<name>A0A8S9NN90_BRACR</name>
<organism evidence="2 3">
    <name type="scientific">Brassica cretica</name>
    <name type="common">Mustard</name>
    <dbReference type="NCBI Taxonomy" id="69181"/>
    <lineage>
        <taxon>Eukaryota</taxon>
        <taxon>Viridiplantae</taxon>
        <taxon>Streptophyta</taxon>
        <taxon>Embryophyta</taxon>
        <taxon>Tracheophyta</taxon>
        <taxon>Spermatophyta</taxon>
        <taxon>Magnoliopsida</taxon>
        <taxon>eudicotyledons</taxon>
        <taxon>Gunneridae</taxon>
        <taxon>Pentapetalae</taxon>
        <taxon>rosids</taxon>
        <taxon>malvids</taxon>
        <taxon>Brassicales</taxon>
        <taxon>Brassicaceae</taxon>
        <taxon>Brassiceae</taxon>
        <taxon>Brassica</taxon>
    </lineage>
</organism>
<feature type="compositionally biased region" description="Basic and acidic residues" evidence="1">
    <location>
        <begin position="18"/>
        <end position="28"/>
    </location>
</feature>
<evidence type="ECO:0000256" key="1">
    <source>
        <dbReference type="SAM" id="MobiDB-lite"/>
    </source>
</evidence>
<gene>
    <name evidence="2" type="ORF">F2Q69_00045726</name>
</gene>
<evidence type="ECO:0000313" key="2">
    <source>
        <dbReference type="EMBL" id="KAF3503327.1"/>
    </source>
</evidence>
<proteinExistence type="predicted"/>
<feature type="compositionally biased region" description="Polar residues" evidence="1">
    <location>
        <begin position="63"/>
        <end position="72"/>
    </location>
</feature>
<comment type="caution">
    <text evidence="2">The sequence shown here is derived from an EMBL/GenBank/DDBJ whole genome shotgun (WGS) entry which is preliminary data.</text>
</comment>
<dbReference type="Proteomes" id="UP000712600">
    <property type="component" value="Unassembled WGS sequence"/>
</dbReference>
<reference evidence="2" key="1">
    <citation type="submission" date="2019-12" db="EMBL/GenBank/DDBJ databases">
        <title>Genome sequencing and annotation of Brassica cretica.</title>
        <authorList>
            <person name="Studholme D.J."/>
            <person name="Sarris P."/>
        </authorList>
    </citation>
    <scope>NUCLEOTIDE SEQUENCE</scope>
    <source>
        <strain evidence="2">PFS-109/04</strain>
        <tissue evidence="2">Leaf</tissue>
    </source>
</reference>
<accession>A0A8S9NN90</accession>
<dbReference type="AlphaFoldDB" id="A0A8S9NN90"/>
<sequence length="91" mass="9863">MISIQLLDDIMAKRDEQHVHGELSKVEEAGTEDAGSTSIDGTTSTSINSMTSTSTYDKTSTSIDRSTQRSTDVTSCVLVPDVDRAITMEDF</sequence>
<feature type="compositionally biased region" description="Low complexity" evidence="1">
    <location>
        <begin position="35"/>
        <end position="62"/>
    </location>
</feature>
<evidence type="ECO:0000313" key="3">
    <source>
        <dbReference type="Proteomes" id="UP000712600"/>
    </source>
</evidence>
<protein>
    <submittedName>
        <fullName evidence="2">Uncharacterized protein</fullName>
    </submittedName>
</protein>
<feature type="region of interest" description="Disordered" evidence="1">
    <location>
        <begin position="18"/>
        <end position="72"/>
    </location>
</feature>
<dbReference type="EMBL" id="QGKX02001621">
    <property type="protein sequence ID" value="KAF3503327.1"/>
    <property type="molecule type" value="Genomic_DNA"/>
</dbReference>